<accession>A0AAN6Q7I1</accession>
<feature type="compositionally biased region" description="Low complexity" evidence="1">
    <location>
        <begin position="86"/>
        <end position="114"/>
    </location>
</feature>
<feature type="compositionally biased region" description="Low complexity" evidence="1">
    <location>
        <begin position="129"/>
        <end position="153"/>
    </location>
</feature>
<evidence type="ECO:0000256" key="1">
    <source>
        <dbReference type="SAM" id="MobiDB-lite"/>
    </source>
</evidence>
<dbReference type="EMBL" id="MU863626">
    <property type="protein sequence ID" value="KAK4105018.1"/>
    <property type="molecule type" value="Genomic_DNA"/>
</dbReference>
<protein>
    <submittedName>
        <fullName evidence="2">Uncharacterized protein</fullName>
    </submittedName>
</protein>
<reference evidence="2" key="1">
    <citation type="journal article" date="2023" name="Mol. Phylogenet. Evol.">
        <title>Genome-scale phylogeny and comparative genomics of the fungal order Sordariales.</title>
        <authorList>
            <person name="Hensen N."/>
            <person name="Bonometti L."/>
            <person name="Westerberg I."/>
            <person name="Brannstrom I.O."/>
            <person name="Guillou S."/>
            <person name="Cros-Aarteil S."/>
            <person name="Calhoun S."/>
            <person name="Haridas S."/>
            <person name="Kuo A."/>
            <person name="Mondo S."/>
            <person name="Pangilinan J."/>
            <person name="Riley R."/>
            <person name="LaButti K."/>
            <person name="Andreopoulos B."/>
            <person name="Lipzen A."/>
            <person name="Chen C."/>
            <person name="Yan M."/>
            <person name="Daum C."/>
            <person name="Ng V."/>
            <person name="Clum A."/>
            <person name="Steindorff A."/>
            <person name="Ohm R.A."/>
            <person name="Martin F."/>
            <person name="Silar P."/>
            <person name="Natvig D.O."/>
            <person name="Lalanne C."/>
            <person name="Gautier V."/>
            <person name="Ament-Velasquez S.L."/>
            <person name="Kruys A."/>
            <person name="Hutchinson M.I."/>
            <person name="Powell A.J."/>
            <person name="Barry K."/>
            <person name="Miller A.N."/>
            <person name="Grigoriev I.V."/>
            <person name="Debuchy R."/>
            <person name="Gladieux P."/>
            <person name="Hiltunen Thoren M."/>
            <person name="Johannesson H."/>
        </authorList>
    </citation>
    <scope>NUCLEOTIDE SEQUENCE</scope>
    <source>
        <strain evidence="2">CBS 757.83</strain>
    </source>
</reference>
<comment type="caution">
    <text evidence="2">The sequence shown here is derived from an EMBL/GenBank/DDBJ whole genome shotgun (WGS) entry which is preliminary data.</text>
</comment>
<keyword evidence="3" id="KW-1185">Reference proteome</keyword>
<gene>
    <name evidence="2" type="ORF">N658DRAFT_198117</name>
</gene>
<sequence length="199" mass="21434">MSVAHLHLHTVYHGFILAFQTPRLLLLFLNLHSYLRTAPSSLDLPLNPLAKKKTTTPPWPPNNPPKASCWATRPGTPSRRSPSQTGSRSRPSSAPCSTPSSPSSPRSGPACAARAARRCASTRRRPRSRASPARCGGWRACSRAAAATAARSGGSTGSGPGRTRRATSTGGIRATTTSAWSRCVRWGSRWRWRRRSGRG</sequence>
<feature type="compositionally biased region" description="Basic residues" evidence="1">
    <location>
        <begin position="115"/>
        <end position="128"/>
    </location>
</feature>
<feature type="region of interest" description="Disordered" evidence="1">
    <location>
        <begin position="42"/>
        <end position="176"/>
    </location>
</feature>
<evidence type="ECO:0000313" key="2">
    <source>
        <dbReference type="EMBL" id="KAK4105018.1"/>
    </source>
</evidence>
<name>A0AAN6Q7I1_9PEZI</name>
<reference evidence="2" key="2">
    <citation type="submission" date="2023-05" db="EMBL/GenBank/DDBJ databases">
        <authorList>
            <consortium name="Lawrence Berkeley National Laboratory"/>
            <person name="Steindorff A."/>
            <person name="Hensen N."/>
            <person name="Bonometti L."/>
            <person name="Westerberg I."/>
            <person name="Brannstrom I.O."/>
            <person name="Guillou S."/>
            <person name="Cros-Aarteil S."/>
            <person name="Calhoun S."/>
            <person name="Haridas S."/>
            <person name="Kuo A."/>
            <person name="Mondo S."/>
            <person name="Pangilinan J."/>
            <person name="Riley R."/>
            <person name="Labutti K."/>
            <person name="Andreopoulos B."/>
            <person name="Lipzen A."/>
            <person name="Chen C."/>
            <person name="Yanf M."/>
            <person name="Daum C."/>
            <person name="Ng V."/>
            <person name="Clum A."/>
            <person name="Ohm R."/>
            <person name="Martin F."/>
            <person name="Silar P."/>
            <person name="Natvig D."/>
            <person name="Lalanne C."/>
            <person name="Gautier V."/>
            <person name="Ament-Velasquez S.L."/>
            <person name="Kruys A."/>
            <person name="Hutchinson M.I."/>
            <person name="Powell A.J."/>
            <person name="Barry K."/>
            <person name="Miller A.N."/>
            <person name="Grigoriev I.V."/>
            <person name="Debuchy R."/>
            <person name="Gladieux P."/>
            <person name="Thoren M.H."/>
            <person name="Johannesson H."/>
        </authorList>
    </citation>
    <scope>NUCLEOTIDE SEQUENCE</scope>
    <source>
        <strain evidence="2">CBS 757.83</strain>
    </source>
</reference>
<dbReference type="Proteomes" id="UP001305647">
    <property type="component" value="Unassembled WGS sequence"/>
</dbReference>
<feature type="compositionally biased region" description="Low complexity" evidence="1">
    <location>
        <begin position="166"/>
        <end position="176"/>
    </location>
</feature>
<evidence type="ECO:0000313" key="3">
    <source>
        <dbReference type="Proteomes" id="UP001305647"/>
    </source>
</evidence>
<organism evidence="2 3">
    <name type="scientific">Parathielavia hyrcaniae</name>
    <dbReference type="NCBI Taxonomy" id="113614"/>
    <lineage>
        <taxon>Eukaryota</taxon>
        <taxon>Fungi</taxon>
        <taxon>Dikarya</taxon>
        <taxon>Ascomycota</taxon>
        <taxon>Pezizomycotina</taxon>
        <taxon>Sordariomycetes</taxon>
        <taxon>Sordariomycetidae</taxon>
        <taxon>Sordariales</taxon>
        <taxon>Chaetomiaceae</taxon>
        <taxon>Parathielavia</taxon>
    </lineage>
</organism>
<dbReference type="AlphaFoldDB" id="A0AAN6Q7I1"/>
<proteinExistence type="predicted"/>